<organism evidence="8">
    <name type="scientific">marine sediment metagenome</name>
    <dbReference type="NCBI Taxonomy" id="412755"/>
    <lineage>
        <taxon>unclassified sequences</taxon>
        <taxon>metagenomes</taxon>
        <taxon>ecological metagenomes</taxon>
    </lineage>
</organism>
<reference evidence="8" key="1">
    <citation type="journal article" date="2014" name="Front. Microbiol.">
        <title>High frequency of phylogenetically diverse reductive dehalogenase-homologous genes in deep subseafloor sedimentary metagenomes.</title>
        <authorList>
            <person name="Kawai M."/>
            <person name="Futagami T."/>
            <person name="Toyoda A."/>
            <person name="Takaki Y."/>
            <person name="Nishi S."/>
            <person name="Hori S."/>
            <person name="Arai W."/>
            <person name="Tsubouchi T."/>
            <person name="Morono Y."/>
            <person name="Uchiyama I."/>
            <person name="Ito T."/>
            <person name="Fujiyama A."/>
            <person name="Inagaki F."/>
            <person name="Takami H."/>
        </authorList>
    </citation>
    <scope>NUCLEOTIDE SEQUENCE</scope>
    <source>
        <strain evidence="8">Expedition CK06-06</strain>
    </source>
</reference>
<dbReference type="GO" id="GO:0005737">
    <property type="term" value="C:cytoplasm"/>
    <property type="evidence" value="ECO:0007669"/>
    <property type="project" value="TreeGrafter"/>
</dbReference>
<dbReference type="GO" id="GO:0008677">
    <property type="term" value="F:2-dehydropantoate 2-reductase activity"/>
    <property type="evidence" value="ECO:0007669"/>
    <property type="project" value="UniProtKB-EC"/>
</dbReference>
<dbReference type="SUPFAM" id="SSF48179">
    <property type="entry name" value="6-phosphogluconate dehydrogenase C-terminal domain-like"/>
    <property type="match status" value="1"/>
</dbReference>
<dbReference type="PANTHER" id="PTHR43765">
    <property type="entry name" value="2-DEHYDROPANTOATE 2-REDUCTASE-RELATED"/>
    <property type="match status" value="1"/>
</dbReference>
<feature type="domain" description="Ketopantoate reductase C-terminal" evidence="7">
    <location>
        <begin position="140"/>
        <end position="264"/>
    </location>
</feature>
<dbReference type="InterPro" id="IPR050838">
    <property type="entry name" value="Ketopantoate_reductase"/>
</dbReference>
<dbReference type="InterPro" id="IPR013328">
    <property type="entry name" value="6PGD_dom2"/>
</dbReference>
<dbReference type="Gene3D" id="3.40.50.720">
    <property type="entry name" value="NAD(P)-binding Rossmann-like Domain"/>
    <property type="match status" value="1"/>
</dbReference>
<dbReference type="NCBIfam" id="TIGR00745">
    <property type="entry name" value="apbA_panE"/>
    <property type="match status" value="1"/>
</dbReference>
<name>X0UDM2_9ZZZZ</name>
<feature type="non-terminal residue" evidence="8">
    <location>
        <position position="272"/>
    </location>
</feature>
<evidence type="ECO:0000259" key="7">
    <source>
        <dbReference type="Pfam" id="PF08546"/>
    </source>
</evidence>
<dbReference type="InterPro" id="IPR003710">
    <property type="entry name" value="ApbA"/>
</dbReference>
<dbReference type="EMBL" id="BARS01021446">
    <property type="protein sequence ID" value="GAG03700.1"/>
    <property type="molecule type" value="Genomic_DNA"/>
</dbReference>
<evidence type="ECO:0000259" key="6">
    <source>
        <dbReference type="Pfam" id="PF02558"/>
    </source>
</evidence>
<accession>X0UDM2</accession>
<comment type="similarity">
    <text evidence="1">Belongs to the ketopantoate reductase family.</text>
</comment>
<dbReference type="FunFam" id="1.10.1040.10:FF:000017">
    <property type="entry name" value="2-dehydropantoate 2-reductase"/>
    <property type="match status" value="1"/>
</dbReference>
<evidence type="ECO:0000256" key="3">
    <source>
        <dbReference type="ARBA" id="ARBA00022857"/>
    </source>
</evidence>
<evidence type="ECO:0000256" key="4">
    <source>
        <dbReference type="ARBA" id="ARBA00023002"/>
    </source>
</evidence>
<protein>
    <recommendedName>
        <fullName evidence="2">2-dehydropantoate 2-reductase</fullName>
        <ecNumber evidence="2">1.1.1.169</ecNumber>
    </recommendedName>
    <alternativeName>
        <fullName evidence="5">Ketopantoate reductase</fullName>
    </alternativeName>
</protein>
<dbReference type="Pfam" id="PF02558">
    <property type="entry name" value="ApbA"/>
    <property type="match status" value="1"/>
</dbReference>
<dbReference type="InterPro" id="IPR036291">
    <property type="entry name" value="NAD(P)-bd_dom_sf"/>
</dbReference>
<gene>
    <name evidence="8" type="ORF">S01H1_34442</name>
</gene>
<feature type="non-terminal residue" evidence="8">
    <location>
        <position position="1"/>
    </location>
</feature>
<evidence type="ECO:0000256" key="2">
    <source>
        <dbReference type="ARBA" id="ARBA00013014"/>
    </source>
</evidence>
<evidence type="ECO:0000313" key="8">
    <source>
        <dbReference type="EMBL" id="GAG03700.1"/>
    </source>
</evidence>
<sequence length="272" mass="29264">ARRINEQGVSVNGVSGKYTVHIPTIAGNVPFSPDFISICVKSNDTREAGNSVSSSIGPDTIVFTLQNGLGNIETLTKIFGNEKVLGGVTSQGATLLGEGKIRHAGEGETIIGPKGKEEGPAQKLASILSKAGFKTHLTDNVEDLIWGKLIINVGINALTAITRLRNGRIPITNGTRNIMEEAVREAVTVAKAKRINLSYKEPLSKAIKVCEATKENVASMLQDVLKERITEVEMINGAIVREGDKLGVPTPVNRTLTNLIKAIQETYQERVR</sequence>
<evidence type="ECO:0000256" key="5">
    <source>
        <dbReference type="ARBA" id="ARBA00032024"/>
    </source>
</evidence>
<dbReference type="InterPro" id="IPR008927">
    <property type="entry name" value="6-PGluconate_DH-like_C_sf"/>
</dbReference>
<dbReference type="EC" id="1.1.1.169" evidence="2"/>
<dbReference type="InterPro" id="IPR013332">
    <property type="entry name" value="KPR_N"/>
</dbReference>
<comment type="caution">
    <text evidence="8">The sequence shown here is derived from an EMBL/GenBank/DDBJ whole genome shotgun (WGS) entry which is preliminary data.</text>
</comment>
<evidence type="ECO:0000256" key="1">
    <source>
        <dbReference type="ARBA" id="ARBA00007870"/>
    </source>
</evidence>
<feature type="domain" description="Ketopantoate reductase N-terminal" evidence="6">
    <location>
        <begin position="2"/>
        <end position="113"/>
    </location>
</feature>
<proteinExistence type="inferred from homology"/>
<dbReference type="GO" id="GO:0050661">
    <property type="term" value="F:NADP binding"/>
    <property type="evidence" value="ECO:0007669"/>
    <property type="project" value="TreeGrafter"/>
</dbReference>
<keyword evidence="4" id="KW-0560">Oxidoreductase</keyword>
<dbReference type="AlphaFoldDB" id="X0UDM2"/>
<dbReference type="SUPFAM" id="SSF51735">
    <property type="entry name" value="NAD(P)-binding Rossmann-fold domains"/>
    <property type="match status" value="1"/>
</dbReference>
<dbReference type="GO" id="GO:0015940">
    <property type="term" value="P:pantothenate biosynthetic process"/>
    <property type="evidence" value="ECO:0007669"/>
    <property type="project" value="InterPro"/>
</dbReference>
<dbReference type="Gene3D" id="1.10.1040.10">
    <property type="entry name" value="N-(1-d-carboxylethyl)-l-norvaline Dehydrogenase, domain 2"/>
    <property type="match status" value="1"/>
</dbReference>
<dbReference type="PANTHER" id="PTHR43765:SF2">
    <property type="entry name" value="2-DEHYDROPANTOATE 2-REDUCTASE"/>
    <property type="match status" value="1"/>
</dbReference>
<dbReference type="InterPro" id="IPR013752">
    <property type="entry name" value="KPA_reductase"/>
</dbReference>
<keyword evidence="3" id="KW-0521">NADP</keyword>
<dbReference type="Pfam" id="PF08546">
    <property type="entry name" value="ApbA_C"/>
    <property type="match status" value="1"/>
</dbReference>